<evidence type="ECO:0000313" key="12">
    <source>
        <dbReference type="Proteomes" id="UP000236199"/>
    </source>
</evidence>
<evidence type="ECO:0000256" key="3">
    <source>
        <dbReference type="ARBA" id="ARBA00022559"/>
    </source>
</evidence>
<dbReference type="InterPro" id="IPR045020">
    <property type="entry name" value="PRX_1cys"/>
</dbReference>
<reference evidence="11 12" key="1">
    <citation type="submission" date="2013-12" db="EMBL/GenBank/DDBJ databases">
        <title>Comparative genomics of Petrotoga isolates.</title>
        <authorList>
            <person name="Nesbo C.L."/>
            <person name="Charchuk R."/>
            <person name="Chow K."/>
        </authorList>
    </citation>
    <scope>NUCLEOTIDE SEQUENCE [LARGE SCALE GENOMIC DNA]</scope>
    <source>
        <strain evidence="11 12">DSM 10691</strain>
    </source>
</reference>
<dbReference type="EMBL" id="AZRM01000063">
    <property type="protein sequence ID" value="PNR97495.1"/>
    <property type="molecule type" value="Genomic_DNA"/>
</dbReference>
<evidence type="ECO:0000256" key="6">
    <source>
        <dbReference type="ARBA" id="ARBA00023284"/>
    </source>
</evidence>
<comment type="subunit">
    <text evidence="8">Homodecamer. Pentamer of dimers that assemble into a ring structure.</text>
</comment>
<dbReference type="RefSeq" id="WP_103079477.1">
    <property type="nucleotide sequence ID" value="NZ_AZRM01000063.1"/>
</dbReference>
<name>A0A2K1P3Y5_9BACT</name>
<gene>
    <name evidence="11" type="ORF">X928_09605</name>
</gene>
<keyword evidence="3 8" id="KW-0575">Peroxidase</keyword>
<evidence type="ECO:0000256" key="2">
    <source>
        <dbReference type="ARBA" id="ARBA00022490"/>
    </source>
</evidence>
<feature type="domain" description="Thioredoxin" evidence="10">
    <location>
        <begin position="6"/>
        <end position="161"/>
    </location>
</feature>
<protein>
    <recommendedName>
        <fullName evidence="8">Peroxiredoxin</fullName>
        <ecNumber evidence="8">1.11.1.24</ecNumber>
    </recommendedName>
    <alternativeName>
        <fullName evidence="8">Thioredoxin-dependent peroxiredoxin</fullName>
    </alternativeName>
</protein>
<dbReference type="GO" id="GO:0008379">
    <property type="term" value="F:thioredoxin peroxidase activity"/>
    <property type="evidence" value="ECO:0007669"/>
    <property type="project" value="TreeGrafter"/>
</dbReference>
<dbReference type="GO" id="GO:0042744">
    <property type="term" value="P:hydrogen peroxide catabolic process"/>
    <property type="evidence" value="ECO:0007669"/>
    <property type="project" value="TreeGrafter"/>
</dbReference>
<proteinExistence type="inferred from homology"/>
<dbReference type="Pfam" id="PF00578">
    <property type="entry name" value="AhpC-TSA"/>
    <property type="match status" value="1"/>
</dbReference>
<comment type="caution">
    <text evidence="11">The sequence shown here is derived from an EMBL/GenBank/DDBJ whole genome shotgun (WGS) entry which is preliminary data.</text>
</comment>
<dbReference type="EC" id="1.11.1.24" evidence="8"/>
<feature type="active site" description="Cysteine sulfenic acid (-SOH) intermediate" evidence="8">
    <location>
        <position position="48"/>
    </location>
</feature>
<dbReference type="CDD" id="cd03016">
    <property type="entry name" value="PRX_1cys"/>
    <property type="match status" value="1"/>
</dbReference>
<keyword evidence="12" id="KW-1185">Reference proteome</keyword>
<dbReference type="PANTHER" id="PTHR10681:SF171">
    <property type="entry name" value="PEROXIREDOXIN 4"/>
    <property type="match status" value="1"/>
</dbReference>
<dbReference type="InterPro" id="IPR013766">
    <property type="entry name" value="Thioredoxin_domain"/>
</dbReference>
<organism evidence="11 12">
    <name type="scientific">Petrotoga miotherma DSM 10691</name>
    <dbReference type="NCBI Taxonomy" id="1434326"/>
    <lineage>
        <taxon>Bacteria</taxon>
        <taxon>Thermotogati</taxon>
        <taxon>Thermotogota</taxon>
        <taxon>Thermotogae</taxon>
        <taxon>Petrotogales</taxon>
        <taxon>Petrotogaceae</taxon>
        <taxon>Petrotoga</taxon>
    </lineage>
</organism>
<dbReference type="PROSITE" id="PS51352">
    <property type="entry name" value="THIOREDOXIN_2"/>
    <property type="match status" value="1"/>
</dbReference>
<comment type="catalytic activity">
    <reaction evidence="8">
        <text>a hydroperoxide + [thioredoxin]-dithiol = an alcohol + [thioredoxin]-disulfide + H2O</text>
        <dbReference type="Rhea" id="RHEA:62620"/>
        <dbReference type="Rhea" id="RHEA-COMP:10698"/>
        <dbReference type="Rhea" id="RHEA-COMP:10700"/>
        <dbReference type="ChEBI" id="CHEBI:15377"/>
        <dbReference type="ChEBI" id="CHEBI:29950"/>
        <dbReference type="ChEBI" id="CHEBI:30879"/>
        <dbReference type="ChEBI" id="CHEBI:35924"/>
        <dbReference type="ChEBI" id="CHEBI:50058"/>
        <dbReference type="EC" id="1.11.1.24"/>
    </reaction>
</comment>
<dbReference type="NCBIfam" id="NF009668">
    <property type="entry name" value="PRK13189.1"/>
    <property type="match status" value="1"/>
</dbReference>
<dbReference type="FunFam" id="3.40.30.10:FF:000011">
    <property type="entry name" value="Peroxiredoxin PRX1"/>
    <property type="match status" value="1"/>
</dbReference>
<dbReference type="HAMAP" id="MF_00401">
    <property type="entry name" value="Peroxiredoxin"/>
    <property type="match status" value="1"/>
</dbReference>
<evidence type="ECO:0000256" key="7">
    <source>
        <dbReference type="ARBA" id="ARBA00025719"/>
    </source>
</evidence>
<dbReference type="InterPro" id="IPR022915">
    <property type="entry name" value="Peroxiredoxin_TDXH"/>
</dbReference>
<dbReference type="GO" id="GO:0045454">
    <property type="term" value="P:cell redox homeostasis"/>
    <property type="evidence" value="ECO:0007669"/>
    <property type="project" value="TreeGrafter"/>
</dbReference>
<keyword evidence="2 8" id="KW-0963">Cytoplasm</keyword>
<dbReference type="AlphaFoldDB" id="A0A2K1P3Y5"/>
<dbReference type="GO" id="GO:0006979">
    <property type="term" value="P:response to oxidative stress"/>
    <property type="evidence" value="ECO:0007669"/>
    <property type="project" value="TreeGrafter"/>
</dbReference>
<evidence type="ECO:0000256" key="1">
    <source>
        <dbReference type="ARBA" id="ARBA00009796"/>
    </source>
</evidence>
<dbReference type="GO" id="GO:0033554">
    <property type="term" value="P:cellular response to stress"/>
    <property type="evidence" value="ECO:0007669"/>
    <property type="project" value="TreeGrafter"/>
</dbReference>
<comment type="function">
    <text evidence="8">Thiol-specific peroxidase that catalyzes the reduction of hydrogen peroxide and organic hydroperoxides to water and alcohols, respectively. Plays a role in cell protection against oxidative stress by detoxifying peroxides.</text>
</comment>
<dbReference type="InterPro" id="IPR019479">
    <property type="entry name" value="Peroxiredoxin_C"/>
</dbReference>
<keyword evidence="4 8" id="KW-0049">Antioxidant</keyword>
<accession>A0A2K1P3Y5</accession>
<comment type="caution">
    <text evidence="8">Lacks conserved residue(s) required for the propagation of feature annotation.</text>
</comment>
<keyword evidence="5 8" id="KW-0560">Oxidoreductase</keyword>
<dbReference type="InterPro" id="IPR024706">
    <property type="entry name" value="Peroxiredoxin_AhpC-typ"/>
</dbReference>
<sequence length="216" mass="24598">MEGRIPLIGEKFPEMKVLTTDGAKELPKDYKGKWLVLFSHPGDFTPVCTTEFVEFAKKHEDFKKINTELLGLSVDAVHSHIKWMEWIKDNLGVEITFPIIADTMGRVASRLGMVDPEKGSATVRAVFILDPEGTIRLIMYYPSEVGRYIDEIYRAVRALQLSDKNKVVTPANWPDNSIFGSKVIIPPASTYSEAMKRKTSDEEGYDWWLKVKEVKE</sequence>
<comment type="similarity">
    <text evidence="1">Belongs to the peroxiredoxin family. AhpC/Prx1 subfamily.</text>
</comment>
<comment type="miscellaneous">
    <text evidence="8">The active site is a conserved redox-active cysteine residue, the peroxidatic cysteine (C(P)), which makes the nucleophilic attack on the peroxide substrate. The peroxide oxidizes the C(P)-SH to cysteine sulfenic acid (C(P)-SOH), which then reacts with another cysteine residue, the resolving cysteine (C(R)), to form a disulfide bridge. The disulfide is subsequently reduced by an appropriate electron donor to complete the catalytic cycle. In this 1-Cys peroxiredoxin, no C(R) is present and C(P) instead forms a disulfide with a cysteine from another protein or with a small thiol molecule.</text>
</comment>
<evidence type="ECO:0000256" key="4">
    <source>
        <dbReference type="ARBA" id="ARBA00022862"/>
    </source>
</evidence>
<dbReference type="OrthoDB" id="9812811at2"/>
<dbReference type="PIRSF" id="PIRSF000239">
    <property type="entry name" value="AHPC"/>
    <property type="match status" value="1"/>
</dbReference>
<evidence type="ECO:0000259" key="10">
    <source>
        <dbReference type="PROSITE" id="PS51352"/>
    </source>
</evidence>
<dbReference type="Gene3D" id="3.40.30.10">
    <property type="entry name" value="Glutaredoxin"/>
    <property type="match status" value="1"/>
</dbReference>
<keyword evidence="6 8" id="KW-0676">Redox-active center</keyword>
<dbReference type="InterPro" id="IPR036249">
    <property type="entry name" value="Thioredoxin-like_sf"/>
</dbReference>
<evidence type="ECO:0000256" key="8">
    <source>
        <dbReference type="HAMAP-Rule" id="MF_00401"/>
    </source>
</evidence>
<evidence type="ECO:0000256" key="9">
    <source>
        <dbReference type="PIRSR" id="PIRSR000239-1"/>
    </source>
</evidence>
<evidence type="ECO:0000256" key="5">
    <source>
        <dbReference type="ARBA" id="ARBA00023002"/>
    </source>
</evidence>
<comment type="subcellular location">
    <subcellularLocation>
        <location evidence="8">Cytoplasm</location>
    </subcellularLocation>
</comment>
<dbReference type="Proteomes" id="UP000236199">
    <property type="component" value="Unassembled WGS sequence"/>
</dbReference>
<dbReference type="Pfam" id="PF10417">
    <property type="entry name" value="1-cysPrx_C"/>
    <property type="match status" value="1"/>
</dbReference>
<evidence type="ECO:0000313" key="11">
    <source>
        <dbReference type="EMBL" id="PNR97495.1"/>
    </source>
</evidence>
<dbReference type="InterPro" id="IPR050217">
    <property type="entry name" value="Peroxiredoxin"/>
</dbReference>
<feature type="active site" description="Cysteine sulfenic acid (-SOH) intermediate; for peroxidase activity" evidence="9">
    <location>
        <position position="48"/>
    </location>
</feature>
<dbReference type="InterPro" id="IPR000866">
    <property type="entry name" value="AhpC/TSA"/>
</dbReference>
<dbReference type="GO" id="GO:0005829">
    <property type="term" value="C:cytosol"/>
    <property type="evidence" value="ECO:0007669"/>
    <property type="project" value="TreeGrafter"/>
</dbReference>
<dbReference type="SUPFAM" id="SSF52833">
    <property type="entry name" value="Thioredoxin-like"/>
    <property type="match status" value="1"/>
</dbReference>
<comment type="similarity">
    <text evidence="7 8">Belongs to the peroxiredoxin family. Prx6 subfamily.</text>
</comment>
<feature type="binding site" evidence="8">
    <location>
        <position position="124"/>
    </location>
    <ligand>
        <name>substrate</name>
    </ligand>
</feature>
<dbReference type="PANTHER" id="PTHR10681">
    <property type="entry name" value="THIOREDOXIN PEROXIDASE"/>
    <property type="match status" value="1"/>
</dbReference>
<dbReference type="Gene3D" id="3.30.1020.10">
    <property type="entry name" value="Antioxidant, Horf6, Chain A, domain2"/>
    <property type="match status" value="1"/>
</dbReference>